<reference evidence="2 3" key="1">
    <citation type="submission" date="2019-07" db="EMBL/GenBank/DDBJ databases">
        <authorList>
            <person name="Brisse S."/>
            <person name="Rodrigues C."/>
            <person name="Thorpe H."/>
        </authorList>
    </citation>
    <scope>NUCLEOTIDE SEQUENCE [LARGE SCALE GENOMIC DNA]</scope>
    <source>
        <strain evidence="2">SB6422</strain>
    </source>
</reference>
<evidence type="ECO:0000313" key="3">
    <source>
        <dbReference type="Proteomes" id="UP000317374"/>
    </source>
</evidence>
<proteinExistence type="predicted"/>
<dbReference type="Proteomes" id="UP000317374">
    <property type="component" value="Unassembled WGS sequence"/>
</dbReference>
<evidence type="ECO:0000256" key="1">
    <source>
        <dbReference type="SAM" id="MobiDB-lite"/>
    </source>
</evidence>
<feature type="compositionally biased region" description="Polar residues" evidence="1">
    <location>
        <begin position="1"/>
        <end position="10"/>
    </location>
</feature>
<name>A0A564GPJ6_9ENTR</name>
<organism evidence="2 3">
    <name type="scientific">Klebsiella huaxiensis</name>
    <dbReference type="NCBI Taxonomy" id="2153354"/>
    <lineage>
        <taxon>Bacteria</taxon>
        <taxon>Pseudomonadati</taxon>
        <taxon>Pseudomonadota</taxon>
        <taxon>Gammaproteobacteria</taxon>
        <taxon>Enterobacterales</taxon>
        <taxon>Enterobacteriaceae</taxon>
        <taxon>Klebsiella/Raoultella group</taxon>
        <taxon>Klebsiella</taxon>
    </lineage>
</organism>
<feature type="region of interest" description="Disordered" evidence="1">
    <location>
        <begin position="1"/>
        <end position="22"/>
    </location>
</feature>
<gene>
    <name evidence="2" type="ORF">SB6422_00348</name>
</gene>
<dbReference type="EMBL" id="CABGGW010000001">
    <property type="protein sequence ID" value="VUS23092.1"/>
    <property type="molecule type" value="Genomic_DNA"/>
</dbReference>
<sequence length="35" mass="3989">MWKSANQGMKTRSRSQKSDDPGSLEVFSVMLRWSG</sequence>
<evidence type="ECO:0000313" key="2">
    <source>
        <dbReference type="EMBL" id="VUS23092.1"/>
    </source>
</evidence>
<dbReference type="AlphaFoldDB" id="A0A564GPJ6"/>
<protein>
    <submittedName>
        <fullName evidence="2">Uncharacterized protein</fullName>
    </submittedName>
</protein>
<accession>A0A564GPJ6</accession>